<dbReference type="Gene3D" id="3.40.50.920">
    <property type="match status" value="1"/>
</dbReference>
<dbReference type="InterPro" id="IPR029061">
    <property type="entry name" value="THDP-binding"/>
</dbReference>
<dbReference type="Gene3D" id="3.40.50.970">
    <property type="match status" value="2"/>
</dbReference>
<sequence>MSGPIDEHFLQEVRSWTGHLTGHTADPGTVTDSGTAAEPGDTARTGVSDALLLDLFEAQLLSRHLDFAARYLQAQGEGFYTIGSSGHESNAAVALALRPSDPALLHYRSGGFYCARAGQVPGSDAAADILRSLTCSVDDPISGGRHKVFGHPELMVIPQTSTIASHVPRALGMAFALDRRGPLGVATPVPGDAVVVTSLGDASVNHSTAIGALNAAGQLAHRGVPLPLLVLCEDNGIGISVRTPSGWTRRTLESLPGFDYVAADGTDPEQCLAVAAEAVERVRTERKPVILHLSTVRLMGHAGSDVELAYRSRREIERDYAADPLVATARALHARRVQTTDELVERYEQVRRQVEERAKRLMPVRRLDSAEAVMRPLTERSPAQVRAASAASAPAAGREAAFGGKLPEDSGPLTLAQSINAALTDLMALHREVVVFGEDVAAKGGVYGVTRGLRKRFGAQRVFDTLLDEQTILGTALGSALAGFLPVPEIQYLAYLHNAEDQLRGEAATLRFFSNGQFGNGMLVRVQGLAYQKGFGGHYHNDNSVAVLRDIPGLVLATPSSAAEAPRLVRAMAAFAREESRVCVLLEPIALYHTRDLAPGDGAWTAPYAPPETWGHDRAEPGVGATHGEGGDVLVVTFGNGVPMSLRAVAAAEERAARHGRSAPRTTVYDLRWLAPLPVDDLLQRARGFDRVLVVDETRRSGGVSEGVVTALVDGGYRGAISRVTSKDSIIPLGPAASTVLLSEEDIIDALLGGTL</sequence>
<evidence type="ECO:0000259" key="7">
    <source>
        <dbReference type="SMART" id="SM00861"/>
    </source>
</evidence>
<dbReference type="Pfam" id="PF02779">
    <property type="entry name" value="Transket_pyr"/>
    <property type="match status" value="1"/>
</dbReference>
<feature type="domain" description="Transketolase-like pyrimidine-binding" evidence="7">
    <location>
        <begin position="413"/>
        <end position="594"/>
    </location>
</feature>
<name>W9GQN1_9MICO</name>
<comment type="catalytic activity">
    <reaction evidence="5">
        <text>N(6)-[(R)-lipoyl]-L-lysyl-[protein] + 2-oxoglutarate + H(+) = N(6)-[(R)-S(8)-succinyldihydrolipoyl]-L-lysyl-[protein] + CO2</text>
        <dbReference type="Rhea" id="RHEA:12188"/>
        <dbReference type="Rhea" id="RHEA-COMP:10474"/>
        <dbReference type="Rhea" id="RHEA-COMP:20092"/>
        <dbReference type="ChEBI" id="CHEBI:15378"/>
        <dbReference type="ChEBI" id="CHEBI:16526"/>
        <dbReference type="ChEBI" id="CHEBI:16810"/>
        <dbReference type="ChEBI" id="CHEBI:83099"/>
        <dbReference type="ChEBI" id="CHEBI:83120"/>
        <dbReference type="EC" id="1.2.4.2"/>
    </reaction>
</comment>
<dbReference type="Pfam" id="PF00676">
    <property type="entry name" value="E1_dh"/>
    <property type="match status" value="1"/>
</dbReference>
<dbReference type="SMART" id="SM00861">
    <property type="entry name" value="Transket_pyr"/>
    <property type="match status" value="1"/>
</dbReference>
<gene>
    <name evidence="8" type="ORF">N864_12255</name>
</gene>
<dbReference type="SUPFAM" id="SSF52518">
    <property type="entry name" value="Thiamin diphosphate-binding fold (THDP-binding)"/>
    <property type="match status" value="2"/>
</dbReference>
<proteinExistence type="predicted"/>
<dbReference type="Pfam" id="PF02780">
    <property type="entry name" value="Transketolase_C"/>
    <property type="match status" value="1"/>
</dbReference>
<feature type="region of interest" description="Disordered" evidence="6">
    <location>
        <begin position="20"/>
        <end position="42"/>
    </location>
</feature>
<evidence type="ECO:0000256" key="6">
    <source>
        <dbReference type="SAM" id="MobiDB-lite"/>
    </source>
</evidence>
<dbReference type="GO" id="GO:0006099">
    <property type="term" value="P:tricarboxylic acid cycle"/>
    <property type="evidence" value="ECO:0007669"/>
    <property type="project" value="UniProtKB-KW"/>
</dbReference>
<accession>W9GQN1</accession>
<comment type="caution">
    <text evidence="8">The sequence shown here is derived from an EMBL/GenBank/DDBJ whole genome shotgun (WGS) entry which is preliminary data.</text>
</comment>
<dbReference type="GO" id="GO:0009083">
    <property type="term" value="P:branched-chain amino acid catabolic process"/>
    <property type="evidence" value="ECO:0007669"/>
    <property type="project" value="TreeGrafter"/>
</dbReference>
<dbReference type="GO" id="GO:0004591">
    <property type="term" value="F:oxoglutarate dehydrogenase (succinyl-transferring) activity"/>
    <property type="evidence" value="ECO:0007669"/>
    <property type="project" value="UniProtKB-EC"/>
</dbReference>
<reference evidence="9" key="1">
    <citation type="submission" date="2013-08" db="EMBL/GenBank/DDBJ databases">
        <title>Intrasporangium oryzae NRRL B-24470.</title>
        <authorList>
            <person name="Liu H."/>
            <person name="Wang G."/>
        </authorList>
    </citation>
    <scope>NUCLEOTIDE SEQUENCE [LARGE SCALE GENOMIC DNA]</scope>
    <source>
        <strain evidence="9">Q5-1</strain>
    </source>
</reference>
<keyword evidence="3" id="KW-0560">Oxidoreductase</keyword>
<dbReference type="InterPro" id="IPR009014">
    <property type="entry name" value="Transketo_C/PFOR_II"/>
</dbReference>
<evidence type="ECO:0000256" key="4">
    <source>
        <dbReference type="ARBA" id="ARBA00023052"/>
    </source>
</evidence>
<evidence type="ECO:0000313" key="9">
    <source>
        <dbReference type="Proteomes" id="UP000019494"/>
    </source>
</evidence>
<dbReference type="Proteomes" id="UP000019494">
    <property type="component" value="Unassembled WGS sequence"/>
</dbReference>
<evidence type="ECO:0000313" key="8">
    <source>
        <dbReference type="EMBL" id="EWT07118.1"/>
    </source>
</evidence>
<keyword evidence="4" id="KW-0786">Thiamine pyrophosphate</keyword>
<organism evidence="8 9">
    <name type="scientific">Intrasporangium chromatireducens Q5-1</name>
    <dbReference type="NCBI Taxonomy" id="584657"/>
    <lineage>
        <taxon>Bacteria</taxon>
        <taxon>Bacillati</taxon>
        <taxon>Actinomycetota</taxon>
        <taxon>Actinomycetes</taxon>
        <taxon>Micrococcales</taxon>
        <taxon>Intrasporangiaceae</taxon>
        <taxon>Intrasporangium</taxon>
    </lineage>
</organism>
<evidence type="ECO:0000256" key="1">
    <source>
        <dbReference type="ARBA" id="ARBA00001964"/>
    </source>
</evidence>
<dbReference type="PANTHER" id="PTHR42980">
    <property type="entry name" value="2-OXOISOVALERATE DEHYDROGENASE SUBUNIT BETA-RELATED"/>
    <property type="match status" value="1"/>
</dbReference>
<dbReference type="InterPro" id="IPR001017">
    <property type="entry name" value="DH_E1"/>
</dbReference>
<keyword evidence="2" id="KW-0816">Tricarboxylic acid cycle</keyword>
<dbReference type="GO" id="GO:0000287">
    <property type="term" value="F:magnesium ion binding"/>
    <property type="evidence" value="ECO:0007669"/>
    <property type="project" value="UniProtKB-ARBA"/>
</dbReference>
<evidence type="ECO:0000256" key="2">
    <source>
        <dbReference type="ARBA" id="ARBA00022532"/>
    </source>
</evidence>
<dbReference type="InterPro" id="IPR033248">
    <property type="entry name" value="Transketolase_C"/>
</dbReference>
<dbReference type="EMBL" id="AWQS01000021">
    <property type="protein sequence ID" value="EWT07118.1"/>
    <property type="molecule type" value="Genomic_DNA"/>
</dbReference>
<dbReference type="AlphaFoldDB" id="W9GQN1"/>
<dbReference type="InterPro" id="IPR005475">
    <property type="entry name" value="Transketolase-like_Pyr-bd"/>
</dbReference>
<dbReference type="PATRIC" id="fig|584657.3.peg.936"/>
<dbReference type="SUPFAM" id="SSF52922">
    <property type="entry name" value="TK C-terminal domain-like"/>
    <property type="match status" value="1"/>
</dbReference>
<dbReference type="PANTHER" id="PTHR42980:SF1">
    <property type="entry name" value="2-OXOISOVALERATE DEHYDROGENASE SUBUNIT BETA, MITOCHONDRIAL"/>
    <property type="match status" value="1"/>
</dbReference>
<keyword evidence="9" id="KW-1185">Reference proteome</keyword>
<protein>
    <submittedName>
        <fullName evidence="8">MFS transporter</fullName>
    </submittedName>
</protein>
<dbReference type="OrthoDB" id="9766715at2"/>
<evidence type="ECO:0000256" key="3">
    <source>
        <dbReference type="ARBA" id="ARBA00023002"/>
    </source>
</evidence>
<evidence type="ECO:0000256" key="5">
    <source>
        <dbReference type="ARBA" id="ARBA00051911"/>
    </source>
</evidence>
<comment type="cofactor">
    <cofactor evidence="1">
        <name>thiamine diphosphate</name>
        <dbReference type="ChEBI" id="CHEBI:58937"/>
    </cofactor>
</comment>
<dbReference type="RefSeq" id="WP_051518203.1">
    <property type="nucleotide sequence ID" value="NZ_AWQS01000021.1"/>
</dbReference>
<dbReference type="GO" id="GO:0007584">
    <property type="term" value="P:response to nutrient"/>
    <property type="evidence" value="ECO:0007669"/>
    <property type="project" value="TreeGrafter"/>
</dbReference>